<feature type="region of interest" description="Disordered" evidence="4">
    <location>
        <begin position="350"/>
        <end position="370"/>
    </location>
</feature>
<comment type="similarity">
    <text evidence="1">Belongs to the FPP family.</text>
</comment>
<sequence>MSTNSSPNHSHSPDVSSRIIDNETQEAERAESVNEKLVLASSSNDSSPQHDQSMKPEVYQSPLPEVSPNIRNDDVQDSVKNLNEVPPKVKDDDVQDSVKSLNEKLSAALLTINAKEDLVKQHTRVAEEAVAGWEQAEAEVASLKQLLETASQKNTSLEDQHHIAELSKQLEATKLEATTVHVQRDLQEKLQIVEKENKDLKVELVALSKDLKILARERDLSNQAAETASKLHLESVKKITRVEAECLKLRHLTRRTSLTKDSRPITNSACMESQTDSQSDSGERMLVDDEMKNSDSWASALIAELDQFKNANNGTRNLVNNPVEIDLMDDFLEMEKLAALPEVDCVSSSFGAETDSDQGQGVTRDKSSKVETESLQCQVTDLLTQMQLDLANESKHAAFGEAERLDGERKDLALQLESKSAQVDELQLMVASLEERVDWNKLELQLELISAEAADLRKTVASLEEKIDAERTLSMQHKANADMAEADRETERIVQTLESEVRKETDSCEELLKQIETMKTESERSLSVVSTKESLEAQLQVATSELAKLREMVNALECDAAKEKAYSSDLQMQLEAVVGIRKVLESELESSHQEVMKLKEKVSSLEVRLKDQTSLLVEFTAKSEDAVSRKKAMEGQLEAANLEVTKLRNKVSLVQGKVEQEKLLSEEYEAKCRKLEAQEKELTSAAGKLAECQKTIANLGRQLKSLTDLDGVVSDPEKLESRDNHLDFRDGGDDLLSADVADGLYEMGLPKRNEHYSCLGFKVSSSKGGCFVAVAAVLRFKA</sequence>
<dbReference type="PANTHER" id="PTHR31580">
    <property type="entry name" value="FILAMENT-LIKE PLANT PROTEIN 4"/>
    <property type="match status" value="1"/>
</dbReference>
<dbReference type="Proteomes" id="UP000604825">
    <property type="component" value="Unassembled WGS sequence"/>
</dbReference>
<evidence type="ECO:0008006" key="7">
    <source>
        <dbReference type="Google" id="ProtNLM"/>
    </source>
</evidence>
<dbReference type="EMBL" id="CAJGYO010000009">
    <property type="protein sequence ID" value="CAD6254683.1"/>
    <property type="molecule type" value="Genomic_DNA"/>
</dbReference>
<evidence type="ECO:0000256" key="2">
    <source>
        <dbReference type="ARBA" id="ARBA00023054"/>
    </source>
</evidence>
<evidence type="ECO:0000313" key="6">
    <source>
        <dbReference type="Proteomes" id="UP000604825"/>
    </source>
</evidence>
<feature type="region of interest" description="Disordered" evidence="4">
    <location>
        <begin position="1"/>
        <end position="74"/>
    </location>
</feature>
<evidence type="ECO:0000256" key="4">
    <source>
        <dbReference type="SAM" id="MobiDB-lite"/>
    </source>
</evidence>
<dbReference type="Pfam" id="PF05911">
    <property type="entry name" value="FPP"/>
    <property type="match status" value="3"/>
</dbReference>
<gene>
    <name evidence="5" type="ORF">NCGR_LOCUS38286</name>
</gene>
<feature type="compositionally biased region" description="Polar residues" evidence="4">
    <location>
        <begin position="40"/>
        <end position="51"/>
    </location>
</feature>
<organism evidence="5 6">
    <name type="scientific">Miscanthus lutarioriparius</name>
    <dbReference type="NCBI Taxonomy" id="422564"/>
    <lineage>
        <taxon>Eukaryota</taxon>
        <taxon>Viridiplantae</taxon>
        <taxon>Streptophyta</taxon>
        <taxon>Embryophyta</taxon>
        <taxon>Tracheophyta</taxon>
        <taxon>Spermatophyta</taxon>
        <taxon>Magnoliopsida</taxon>
        <taxon>Liliopsida</taxon>
        <taxon>Poales</taxon>
        <taxon>Poaceae</taxon>
        <taxon>PACMAD clade</taxon>
        <taxon>Panicoideae</taxon>
        <taxon>Andropogonodae</taxon>
        <taxon>Andropogoneae</taxon>
        <taxon>Saccharinae</taxon>
        <taxon>Miscanthus</taxon>
    </lineage>
</organism>
<feature type="compositionally biased region" description="Polar residues" evidence="4">
    <location>
        <begin position="350"/>
        <end position="361"/>
    </location>
</feature>
<evidence type="ECO:0000256" key="3">
    <source>
        <dbReference type="SAM" id="Coils"/>
    </source>
</evidence>
<reference evidence="5" key="1">
    <citation type="submission" date="2020-10" db="EMBL/GenBank/DDBJ databases">
        <authorList>
            <person name="Han B."/>
            <person name="Lu T."/>
            <person name="Zhao Q."/>
            <person name="Huang X."/>
            <person name="Zhao Y."/>
        </authorList>
    </citation>
    <scope>NUCLEOTIDE SEQUENCE</scope>
</reference>
<comment type="caution">
    <text evidence="5">The sequence shown here is derived from an EMBL/GenBank/DDBJ whole genome shotgun (WGS) entry which is preliminary data.</text>
</comment>
<feature type="region of interest" description="Disordered" evidence="4">
    <location>
        <begin position="264"/>
        <end position="284"/>
    </location>
</feature>
<name>A0A811QBS9_9POAL</name>
<feature type="coiled-coil region" evidence="3">
    <location>
        <begin position="133"/>
        <end position="217"/>
    </location>
</feature>
<feature type="compositionally biased region" description="Low complexity" evidence="4">
    <location>
        <begin position="1"/>
        <end position="17"/>
    </location>
</feature>
<keyword evidence="2 3" id="KW-0175">Coiled coil</keyword>
<evidence type="ECO:0000313" key="5">
    <source>
        <dbReference type="EMBL" id="CAD6254683.1"/>
    </source>
</evidence>
<feature type="compositionally biased region" description="Polar residues" evidence="4">
    <location>
        <begin position="264"/>
        <end position="280"/>
    </location>
</feature>
<accession>A0A811QBS9</accession>
<keyword evidence="6" id="KW-1185">Reference proteome</keyword>
<dbReference type="AlphaFoldDB" id="A0A811QBS9"/>
<feature type="coiled-coil region" evidence="3">
    <location>
        <begin position="402"/>
        <end position="709"/>
    </location>
</feature>
<dbReference type="PANTHER" id="PTHR31580:SF49">
    <property type="entry name" value="FILAMENT-LIKE PLANT PROTEIN 3"/>
    <property type="match status" value="1"/>
</dbReference>
<proteinExistence type="inferred from homology"/>
<dbReference type="InterPro" id="IPR008587">
    <property type="entry name" value="FPP_plant"/>
</dbReference>
<evidence type="ECO:0000256" key="1">
    <source>
        <dbReference type="ARBA" id="ARBA00005921"/>
    </source>
</evidence>
<dbReference type="OrthoDB" id="128924at2759"/>
<protein>
    <recommendedName>
        <fullName evidence="7">Filament-like plant protein</fullName>
    </recommendedName>
</protein>